<dbReference type="InterPro" id="IPR036085">
    <property type="entry name" value="PAZ_dom_sf"/>
</dbReference>
<evidence type="ECO:0000259" key="4">
    <source>
        <dbReference type="PROSITE" id="PS50822"/>
    </source>
</evidence>
<dbReference type="Pfam" id="PF02170">
    <property type="entry name" value="PAZ"/>
    <property type="match status" value="1"/>
</dbReference>
<comment type="similarity">
    <text evidence="1">Belongs to the argonaute family.</text>
</comment>
<name>A0AA88GLG2_NAELO</name>
<dbReference type="Pfam" id="PF02171">
    <property type="entry name" value="Piwi"/>
    <property type="match status" value="1"/>
</dbReference>
<dbReference type="PROSITE" id="PS50821">
    <property type="entry name" value="PAZ"/>
    <property type="match status" value="1"/>
</dbReference>
<dbReference type="InterPro" id="IPR003165">
    <property type="entry name" value="Piwi"/>
</dbReference>
<organism evidence="5 6">
    <name type="scientific">Naegleria lovaniensis</name>
    <name type="common">Amoeba</name>
    <dbReference type="NCBI Taxonomy" id="51637"/>
    <lineage>
        <taxon>Eukaryota</taxon>
        <taxon>Discoba</taxon>
        <taxon>Heterolobosea</taxon>
        <taxon>Tetramitia</taxon>
        <taxon>Eutetramitia</taxon>
        <taxon>Vahlkampfiidae</taxon>
        <taxon>Naegleria</taxon>
    </lineage>
</organism>
<dbReference type="CDD" id="cd02845">
    <property type="entry name" value="PAZ_piwi_like"/>
    <property type="match status" value="1"/>
</dbReference>
<evidence type="ECO:0000259" key="3">
    <source>
        <dbReference type="PROSITE" id="PS50821"/>
    </source>
</evidence>
<evidence type="ECO:0000313" key="5">
    <source>
        <dbReference type="EMBL" id="KAG2378935.1"/>
    </source>
</evidence>
<dbReference type="SMART" id="SM00950">
    <property type="entry name" value="Piwi"/>
    <property type="match status" value="1"/>
</dbReference>
<dbReference type="SUPFAM" id="SSF101690">
    <property type="entry name" value="PAZ domain"/>
    <property type="match status" value="1"/>
</dbReference>
<dbReference type="GeneID" id="68100027"/>
<feature type="region of interest" description="Disordered" evidence="2">
    <location>
        <begin position="1"/>
        <end position="40"/>
    </location>
</feature>
<keyword evidence="6" id="KW-1185">Reference proteome</keyword>
<accession>A0AA88GLG2</accession>
<dbReference type="Proteomes" id="UP000816034">
    <property type="component" value="Unassembled WGS sequence"/>
</dbReference>
<feature type="compositionally biased region" description="Low complexity" evidence="2">
    <location>
        <begin position="1"/>
        <end position="11"/>
    </location>
</feature>
<dbReference type="Gene3D" id="3.30.420.10">
    <property type="entry name" value="Ribonuclease H-like superfamily/Ribonuclease H"/>
    <property type="match status" value="1"/>
</dbReference>
<dbReference type="Gene3D" id="2.170.260.10">
    <property type="entry name" value="paz domain"/>
    <property type="match status" value="1"/>
</dbReference>
<gene>
    <name evidence="5" type="ORF">C9374_007573</name>
</gene>
<dbReference type="AlphaFoldDB" id="A0AA88GLG2"/>
<sequence>MSKRYYQSSGSSGHGRGGYSQDHHHHYRREEGSYGSERFGSGTESLQIKRYKDTHRPQASSSSGSVLRTNFYPIRMLPNRQFYIYSVSIAIQATRDSLPSDIYSWADSMLKNVYFKNKLFYILRRQGLLNLDSPSQQENIKGLPFFDGSILVSIFELEQFKEVQIPGSLTPRSQQPTPVKVFDITYRRMEHIIPFRITITKLTSVGLNQKIQDVKLDQAVSFCLETLFVNHLDMVLLGKAMCEKTGRIENNFNIRKGVIPSLIFITSGLHLNLTFKQKITASSPIIHNIEHYENTGTSKERISNTFRGCSVVYNNKSYVIKEIDFSQNPLSTFKKDGHDITFRDYYKDRYGVEIKNLKQPLISTTIKMRNQKKQKIYLIPELCYLSGVTKQELRKIPKVTVQQKEIFVRDIVQKANSNKAKEYCDSVGLAIDQNPIQLNLETLNECRIVSPEVVQKRDKWTISTKNLNDYFYQMHDTWLVIGESRDVDELLRVSERHQLPRPIEILIRSSSGHKDEYMNELEKIADWTRIKFVFVLLKDPNKIRYANIKRYLSTEIGVPSQCIVCNSHDWTKRLPNSLFQIAAKAGCIIWTVEKNEDEVFLSICGVELQRRGRMAKGAITISLNSTYTLYHTVTFKNVDIDVAKLEIIKGIEEGLERFIARNLDLPPALIIYYSGQDFLDISESINDLAERLQSKQREQYQTDQFENMFSVCLISVNKDTNARFNTGNYDNTPVGTCVKTLSRMFTQEFYLTSCFISSNIGYSRPVRYQILSNTTKFDVDQLTNITFKQTHLYFNWNGTVRLPAACLYAKKATEAVDTTNEKAHPNLQNSLHFL</sequence>
<comment type="caution">
    <text evidence="5">The sequence shown here is derived from an EMBL/GenBank/DDBJ whole genome shotgun (WGS) entry which is preliminary data.</text>
</comment>
<dbReference type="PANTHER" id="PTHR22891">
    <property type="entry name" value="EUKARYOTIC TRANSLATION INITIATION FACTOR 2C"/>
    <property type="match status" value="1"/>
</dbReference>
<reference evidence="5 6" key="1">
    <citation type="journal article" date="2018" name="BMC Genomics">
        <title>The genome of Naegleria lovaniensis, the basis for a comparative approach to unravel pathogenicity factors of the human pathogenic amoeba N. fowleri.</title>
        <authorList>
            <person name="Liechti N."/>
            <person name="Schurch N."/>
            <person name="Bruggmann R."/>
            <person name="Wittwer M."/>
        </authorList>
    </citation>
    <scope>NUCLEOTIDE SEQUENCE [LARGE SCALE GENOMIC DNA]</scope>
    <source>
        <strain evidence="5 6">ATCC 30569</strain>
    </source>
</reference>
<dbReference type="InterPro" id="IPR003100">
    <property type="entry name" value="PAZ_dom"/>
</dbReference>
<evidence type="ECO:0000313" key="6">
    <source>
        <dbReference type="Proteomes" id="UP000816034"/>
    </source>
</evidence>
<feature type="domain" description="PAZ" evidence="3">
    <location>
        <begin position="284"/>
        <end position="387"/>
    </location>
</feature>
<protein>
    <submittedName>
        <fullName evidence="5">Uncharacterized protein</fullName>
    </submittedName>
</protein>
<dbReference type="PROSITE" id="PS50822">
    <property type="entry name" value="PIWI"/>
    <property type="match status" value="1"/>
</dbReference>
<dbReference type="SUPFAM" id="SSF53098">
    <property type="entry name" value="Ribonuclease H-like"/>
    <property type="match status" value="1"/>
</dbReference>
<dbReference type="RefSeq" id="XP_044546197.1">
    <property type="nucleotide sequence ID" value="XM_044697553.1"/>
</dbReference>
<evidence type="ECO:0000256" key="2">
    <source>
        <dbReference type="SAM" id="MobiDB-lite"/>
    </source>
</evidence>
<dbReference type="Gene3D" id="3.40.50.2300">
    <property type="match status" value="1"/>
</dbReference>
<evidence type="ECO:0000256" key="1">
    <source>
        <dbReference type="RuleBase" id="RU361178"/>
    </source>
</evidence>
<proteinExistence type="inferred from homology"/>
<dbReference type="EMBL" id="PYSW02000030">
    <property type="protein sequence ID" value="KAG2378935.1"/>
    <property type="molecule type" value="Genomic_DNA"/>
</dbReference>
<dbReference type="SMART" id="SM00949">
    <property type="entry name" value="PAZ"/>
    <property type="match status" value="1"/>
</dbReference>
<feature type="domain" description="Piwi" evidence="4">
    <location>
        <begin position="532"/>
        <end position="821"/>
    </location>
</feature>
<dbReference type="GO" id="GO:0003723">
    <property type="term" value="F:RNA binding"/>
    <property type="evidence" value="ECO:0007669"/>
    <property type="project" value="InterPro"/>
</dbReference>
<dbReference type="InterPro" id="IPR036397">
    <property type="entry name" value="RNaseH_sf"/>
</dbReference>
<dbReference type="InterPro" id="IPR012337">
    <property type="entry name" value="RNaseH-like_sf"/>
</dbReference>